<dbReference type="Proteomes" id="UP001295469">
    <property type="component" value="Chromosome C05"/>
</dbReference>
<proteinExistence type="predicted"/>
<dbReference type="EMBL" id="HG994369">
    <property type="protein sequence ID" value="CAF1929210.1"/>
    <property type="molecule type" value="Genomic_DNA"/>
</dbReference>
<evidence type="ECO:0000313" key="1">
    <source>
        <dbReference type="EMBL" id="CAF1929210.1"/>
    </source>
</evidence>
<sequence>MSKSPLLLSSQLISDGKDKVRLFFRSISLFSEIRVGLWCEGPL</sequence>
<reference evidence="1" key="1">
    <citation type="submission" date="2021-01" db="EMBL/GenBank/DDBJ databases">
        <authorList>
            <consortium name="Genoscope - CEA"/>
            <person name="William W."/>
        </authorList>
    </citation>
    <scope>NUCLEOTIDE SEQUENCE</scope>
</reference>
<dbReference type="AlphaFoldDB" id="A0A816L8E7"/>
<gene>
    <name evidence="1" type="ORF">DARMORV10_C05P31900.1</name>
</gene>
<accession>A0A816L8E7</accession>
<organism evidence="1">
    <name type="scientific">Brassica napus</name>
    <name type="common">Rape</name>
    <dbReference type="NCBI Taxonomy" id="3708"/>
    <lineage>
        <taxon>Eukaryota</taxon>
        <taxon>Viridiplantae</taxon>
        <taxon>Streptophyta</taxon>
        <taxon>Embryophyta</taxon>
        <taxon>Tracheophyta</taxon>
        <taxon>Spermatophyta</taxon>
        <taxon>Magnoliopsida</taxon>
        <taxon>eudicotyledons</taxon>
        <taxon>Gunneridae</taxon>
        <taxon>Pentapetalae</taxon>
        <taxon>rosids</taxon>
        <taxon>malvids</taxon>
        <taxon>Brassicales</taxon>
        <taxon>Brassicaceae</taxon>
        <taxon>Brassiceae</taxon>
        <taxon>Brassica</taxon>
    </lineage>
</organism>
<protein>
    <submittedName>
        <fullName evidence="1">(rape) hypothetical protein</fullName>
    </submittedName>
</protein>
<name>A0A816L8E7_BRANA</name>